<keyword evidence="1" id="KW-0472">Membrane</keyword>
<feature type="transmembrane region" description="Helical" evidence="1">
    <location>
        <begin position="55"/>
        <end position="78"/>
    </location>
</feature>
<organism evidence="2 3">
    <name type="scientific">Natronolimnobius baerhuensis</name>
    <dbReference type="NCBI Taxonomy" id="253108"/>
    <lineage>
        <taxon>Archaea</taxon>
        <taxon>Methanobacteriati</taxon>
        <taxon>Methanobacteriota</taxon>
        <taxon>Stenosarchaea group</taxon>
        <taxon>Halobacteria</taxon>
        <taxon>Halobacteriales</taxon>
        <taxon>Natrialbaceae</taxon>
        <taxon>Natronolimnobius</taxon>
    </lineage>
</organism>
<feature type="transmembrane region" description="Helical" evidence="1">
    <location>
        <begin position="12"/>
        <end position="35"/>
    </location>
</feature>
<dbReference type="Proteomes" id="UP000196084">
    <property type="component" value="Unassembled WGS sequence"/>
</dbReference>
<protein>
    <submittedName>
        <fullName evidence="2">Membrane-associated protein</fullName>
    </submittedName>
</protein>
<name>A0A202E977_9EURY</name>
<proteinExistence type="predicted"/>
<keyword evidence="3" id="KW-1185">Reference proteome</keyword>
<evidence type="ECO:0000313" key="3">
    <source>
        <dbReference type="Proteomes" id="UP000196084"/>
    </source>
</evidence>
<dbReference type="EMBL" id="MWPH01000002">
    <property type="protein sequence ID" value="OVE84825.1"/>
    <property type="molecule type" value="Genomic_DNA"/>
</dbReference>
<dbReference type="RefSeq" id="WP_087714742.1">
    <property type="nucleotide sequence ID" value="NZ_MWPH01000002.1"/>
</dbReference>
<dbReference type="PANTHER" id="PTHR42709">
    <property type="entry name" value="ALKALINE PHOSPHATASE LIKE PROTEIN"/>
    <property type="match status" value="1"/>
</dbReference>
<evidence type="ECO:0000313" key="2">
    <source>
        <dbReference type="EMBL" id="OVE84825.1"/>
    </source>
</evidence>
<keyword evidence="1" id="KW-0812">Transmembrane</keyword>
<evidence type="ECO:0000256" key="1">
    <source>
        <dbReference type="SAM" id="Phobius"/>
    </source>
</evidence>
<dbReference type="AlphaFoldDB" id="A0A202E977"/>
<dbReference type="InterPro" id="IPR051311">
    <property type="entry name" value="DedA_domain"/>
</dbReference>
<keyword evidence="1" id="KW-1133">Transmembrane helix</keyword>
<comment type="caution">
    <text evidence="2">The sequence shown here is derived from an EMBL/GenBank/DDBJ whole genome shotgun (WGS) entry which is preliminary data.</text>
</comment>
<accession>A0A202E977</accession>
<sequence>MSTATAFLESALAVVHVVGLPALFVVFVLKGALIGKVFPTSVFLSGYVAVMTPTYWRAALIVVLVTTAHVLGQGVIYAGSRRYGEDILSMLPLLPFDPESETFQRVEQWFHQYGGIAVFTTNVIPWSRGLIAIPAGVSAYPSGRYFVHVGTSTLLYHAVYVAVPLIGIAVLF</sequence>
<dbReference type="OrthoDB" id="204088at2157"/>
<reference evidence="2 3" key="1">
    <citation type="submission" date="2017-02" db="EMBL/GenBank/DDBJ databases">
        <title>Natronthermophilus aegyptiacus gen. nov.,sp. nov., an aerobic, extremely halophilic alkalithermophilic archaeon isolated from the athalassohaline Wadi An Natrun, Egypt.</title>
        <authorList>
            <person name="Zhao B."/>
        </authorList>
    </citation>
    <scope>NUCLEOTIDE SEQUENCE [LARGE SCALE GENOMIC DNA]</scope>
    <source>
        <strain evidence="2 3">CGMCC 1.3597</strain>
    </source>
</reference>
<feature type="transmembrane region" description="Helical" evidence="1">
    <location>
        <begin position="154"/>
        <end position="171"/>
    </location>
</feature>
<gene>
    <name evidence="2" type="ORF">B2G88_10635</name>
</gene>